<dbReference type="EMBL" id="MNAD01000528">
    <property type="protein sequence ID" value="OJT12077.1"/>
    <property type="molecule type" value="Genomic_DNA"/>
</dbReference>
<name>A0A1M2VWT9_TRAPU</name>
<evidence type="ECO:0000313" key="2">
    <source>
        <dbReference type="EMBL" id="OJT12077.1"/>
    </source>
</evidence>
<gene>
    <name evidence="2" type="ORF">TRAPUB_11369</name>
</gene>
<proteinExistence type="predicted"/>
<keyword evidence="3" id="KW-1185">Reference proteome</keyword>
<sequence length="200" mass="22044">MIVDIAITVVLCWYLSSEKVYVRRKYVPGRLSEAGKKADVRLWDTRTHRLINKIIVFSVNRGAIAAYVVGSQIKFIYSPENLVWLAFHNVLSKVYANSMLATLNSRTALRGMMESDAGGTELTLPTIRRNAPGGKPGGQLDAQVATLEFAHAQTSTLEWNTASTMSADAERYRYAMKEAAGPDSPMFEPGAKLVRCDAQA</sequence>
<dbReference type="Proteomes" id="UP000184267">
    <property type="component" value="Unassembled WGS sequence"/>
</dbReference>
<accession>A0A1M2VWT9</accession>
<dbReference type="Pfam" id="PF20152">
    <property type="entry name" value="DUF6534"/>
    <property type="match status" value="1"/>
</dbReference>
<dbReference type="STRING" id="154538.A0A1M2VWT9"/>
<dbReference type="AlphaFoldDB" id="A0A1M2VWT9"/>
<evidence type="ECO:0000313" key="3">
    <source>
        <dbReference type="Proteomes" id="UP000184267"/>
    </source>
</evidence>
<protein>
    <recommendedName>
        <fullName evidence="1">DUF6534 domain-containing protein</fullName>
    </recommendedName>
</protein>
<organism evidence="2 3">
    <name type="scientific">Trametes pubescens</name>
    <name type="common">White-rot fungus</name>
    <dbReference type="NCBI Taxonomy" id="154538"/>
    <lineage>
        <taxon>Eukaryota</taxon>
        <taxon>Fungi</taxon>
        <taxon>Dikarya</taxon>
        <taxon>Basidiomycota</taxon>
        <taxon>Agaricomycotina</taxon>
        <taxon>Agaricomycetes</taxon>
        <taxon>Polyporales</taxon>
        <taxon>Polyporaceae</taxon>
        <taxon>Trametes</taxon>
    </lineage>
</organism>
<evidence type="ECO:0000259" key="1">
    <source>
        <dbReference type="Pfam" id="PF20152"/>
    </source>
</evidence>
<comment type="caution">
    <text evidence="2">The sequence shown here is derived from an EMBL/GenBank/DDBJ whole genome shotgun (WGS) entry which is preliminary data.</text>
</comment>
<dbReference type="OrthoDB" id="2797442at2759"/>
<dbReference type="InterPro" id="IPR045339">
    <property type="entry name" value="DUF6534"/>
</dbReference>
<feature type="domain" description="DUF6534" evidence="1">
    <location>
        <begin position="1"/>
        <end position="107"/>
    </location>
</feature>
<reference evidence="2 3" key="1">
    <citation type="submission" date="2016-10" db="EMBL/GenBank/DDBJ databases">
        <title>Genome sequence of the basidiomycete white-rot fungus Trametes pubescens.</title>
        <authorList>
            <person name="Makela M.R."/>
            <person name="Granchi Z."/>
            <person name="Peng M."/>
            <person name="De Vries R.P."/>
            <person name="Grigoriev I."/>
            <person name="Riley R."/>
            <person name="Hilden K."/>
        </authorList>
    </citation>
    <scope>NUCLEOTIDE SEQUENCE [LARGE SCALE GENOMIC DNA]</scope>
    <source>
        <strain evidence="2 3">FBCC735</strain>
    </source>
</reference>